<evidence type="ECO:0000313" key="5">
    <source>
        <dbReference type="Proteomes" id="UP001642409"/>
    </source>
</evidence>
<keyword evidence="1" id="KW-1015">Disulfide bond</keyword>
<reference evidence="4 5" key="2">
    <citation type="submission" date="2024-07" db="EMBL/GenBank/DDBJ databases">
        <authorList>
            <person name="Akdeniz Z."/>
        </authorList>
    </citation>
    <scope>NUCLEOTIDE SEQUENCE [LARGE SCALE GENOMIC DNA]</scope>
</reference>
<evidence type="ECO:0000259" key="2">
    <source>
        <dbReference type="PROSITE" id="PS50015"/>
    </source>
</evidence>
<accession>A0AA86N8Q0</accession>
<evidence type="ECO:0000313" key="4">
    <source>
        <dbReference type="EMBL" id="CAL6055278.1"/>
    </source>
</evidence>
<protein>
    <submittedName>
        <fullName evidence="3">Saposin-like type B domin-containing protein</fullName>
    </submittedName>
    <submittedName>
        <fullName evidence="4">Saposin-like_type B domin-containing protein</fullName>
    </submittedName>
</protein>
<dbReference type="Proteomes" id="UP001642409">
    <property type="component" value="Unassembled WGS sequence"/>
</dbReference>
<evidence type="ECO:0000256" key="1">
    <source>
        <dbReference type="ARBA" id="ARBA00023157"/>
    </source>
</evidence>
<proteinExistence type="predicted"/>
<dbReference type="EMBL" id="CATOUU010000056">
    <property type="protein sequence ID" value="CAI9914781.1"/>
    <property type="molecule type" value="Genomic_DNA"/>
</dbReference>
<dbReference type="PANTHER" id="PTHR15541:SF2">
    <property type="entry name" value="GRANULYSIN"/>
    <property type="match status" value="1"/>
</dbReference>
<dbReference type="PROSITE" id="PS50015">
    <property type="entry name" value="SAP_B"/>
    <property type="match status" value="1"/>
</dbReference>
<dbReference type="SUPFAM" id="SSF47862">
    <property type="entry name" value="Saposin"/>
    <property type="match status" value="1"/>
</dbReference>
<dbReference type="GO" id="GO:0006629">
    <property type="term" value="P:lipid metabolic process"/>
    <property type="evidence" value="ECO:0007669"/>
    <property type="project" value="InterPro"/>
</dbReference>
<dbReference type="SMART" id="SM00741">
    <property type="entry name" value="SapB"/>
    <property type="match status" value="1"/>
</dbReference>
<organism evidence="3">
    <name type="scientific">Hexamita inflata</name>
    <dbReference type="NCBI Taxonomy" id="28002"/>
    <lineage>
        <taxon>Eukaryota</taxon>
        <taxon>Metamonada</taxon>
        <taxon>Diplomonadida</taxon>
        <taxon>Hexamitidae</taxon>
        <taxon>Hexamitinae</taxon>
        <taxon>Hexamita</taxon>
    </lineage>
</organism>
<dbReference type="GO" id="GO:0031640">
    <property type="term" value="P:killing of cells of another organism"/>
    <property type="evidence" value="ECO:0007669"/>
    <property type="project" value="TreeGrafter"/>
</dbReference>
<dbReference type="PANTHER" id="PTHR15541">
    <property type="entry name" value="GRANULYSIN RELATED"/>
    <property type="match status" value="1"/>
</dbReference>
<dbReference type="EMBL" id="CAXDID020000205">
    <property type="protein sequence ID" value="CAL6055278.1"/>
    <property type="molecule type" value="Genomic_DNA"/>
</dbReference>
<keyword evidence="5" id="KW-1185">Reference proteome</keyword>
<feature type="domain" description="Saposin B-type" evidence="2">
    <location>
        <begin position="16"/>
        <end position="93"/>
    </location>
</feature>
<dbReference type="InterPro" id="IPR011001">
    <property type="entry name" value="Saposin-like"/>
</dbReference>
<dbReference type="AlphaFoldDB" id="A0AA86N8Q0"/>
<dbReference type="GO" id="GO:0044194">
    <property type="term" value="C:cytolytic granule"/>
    <property type="evidence" value="ECO:0007669"/>
    <property type="project" value="TreeGrafter"/>
</dbReference>
<comment type="caution">
    <text evidence="3">The sequence shown here is derived from an EMBL/GenBank/DDBJ whole genome shotgun (WGS) entry which is preliminary data.</text>
</comment>
<evidence type="ECO:0000313" key="3">
    <source>
        <dbReference type="EMBL" id="CAI9914781.1"/>
    </source>
</evidence>
<sequence>MFQLIYVMLSNEIFKIDLKCDVCVIVIDSVYAYVEDQDNEQAVAEFLGKVCEYIPQDLFNWCEQIIQNYYYVLIQEIVEGHPPYEICQSLTLC</sequence>
<gene>
    <name evidence="3" type="ORF">HINF_LOCUS2426</name>
    <name evidence="4" type="ORF">HINF_LOCUS46469</name>
</gene>
<dbReference type="Gene3D" id="1.10.225.10">
    <property type="entry name" value="Saposin-like"/>
    <property type="match status" value="1"/>
</dbReference>
<reference evidence="3" key="1">
    <citation type="submission" date="2023-06" db="EMBL/GenBank/DDBJ databases">
        <authorList>
            <person name="Kurt Z."/>
        </authorList>
    </citation>
    <scope>NUCLEOTIDE SEQUENCE</scope>
</reference>
<dbReference type="InterPro" id="IPR038847">
    <property type="entry name" value="Granulysin-like"/>
</dbReference>
<dbReference type="GO" id="GO:0061844">
    <property type="term" value="P:antimicrobial humoral immune response mediated by antimicrobial peptide"/>
    <property type="evidence" value="ECO:0007669"/>
    <property type="project" value="TreeGrafter"/>
</dbReference>
<name>A0AA86N8Q0_9EUKA</name>
<dbReference type="InterPro" id="IPR007856">
    <property type="entry name" value="SapB_1"/>
</dbReference>
<dbReference type="GO" id="GO:0042742">
    <property type="term" value="P:defense response to bacterium"/>
    <property type="evidence" value="ECO:0007669"/>
    <property type="project" value="InterPro"/>
</dbReference>
<dbReference type="InterPro" id="IPR008139">
    <property type="entry name" value="SaposinB_dom"/>
</dbReference>
<dbReference type="Pfam" id="PF05184">
    <property type="entry name" value="SapB_1"/>
    <property type="match status" value="1"/>
</dbReference>